<evidence type="ECO:0000313" key="3">
    <source>
        <dbReference type="EMBL" id="MFD2933290.1"/>
    </source>
</evidence>
<keyword evidence="4" id="KW-1185">Reference proteome</keyword>
<feature type="transmembrane region" description="Helical" evidence="2">
    <location>
        <begin position="289"/>
        <end position="308"/>
    </location>
</feature>
<reference evidence="4" key="1">
    <citation type="journal article" date="2019" name="Int. J. Syst. Evol. Microbiol.">
        <title>The Global Catalogue of Microorganisms (GCM) 10K type strain sequencing project: providing services to taxonomists for standard genome sequencing and annotation.</title>
        <authorList>
            <consortium name="The Broad Institute Genomics Platform"/>
            <consortium name="The Broad Institute Genome Sequencing Center for Infectious Disease"/>
            <person name="Wu L."/>
            <person name="Ma J."/>
        </authorList>
    </citation>
    <scope>NUCLEOTIDE SEQUENCE [LARGE SCALE GENOMIC DNA]</scope>
    <source>
        <strain evidence="4">KCTC 52490</strain>
    </source>
</reference>
<feature type="transmembrane region" description="Helical" evidence="2">
    <location>
        <begin position="143"/>
        <end position="162"/>
    </location>
</feature>
<dbReference type="EMBL" id="JBHUOM010000002">
    <property type="protein sequence ID" value="MFD2933290.1"/>
    <property type="molecule type" value="Genomic_DNA"/>
</dbReference>
<accession>A0ABW6AGP7</accession>
<organism evidence="3 4">
    <name type="scientific">Spirosoma flavum</name>
    <dbReference type="NCBI Taxonomy" id="2048557"/>
    <lineage>
        <taxon>Bacteria</taxon>
        <taxon>Pseudomonadati</taxon>
        <taxon>Bacteroidota</taxon>
        <taxon>Cytophagia</taxon>
        <taxon>Cytophagales</taxon>
        <taxon>Cytophagaceae</taxon>
        <taxon>Spirosoma</taxon>
    </lineage>
</organism>
<keyword evidence="2" id="KW-1133">Transmembrane helix</keyword>
<proteinExistence type="predicted"/>
<name>A0ABW6AGP7_9BACT</name>
<evidence type="ECO:0000256" key="1">
    <source>
        <dbReference type="SAM" id="MobiDB-lite"/>
    </source>
</evidence>
<feature type="region of interest" description="Disordered" evidence="1">
    <location>
        <begin position="421"/>
        <end position="454"/>
    </location>
</feature>
<keyword evidence="2" id="KW-0812">Transmembrane</keyword>
<evidence type="ECO:0008006" key="5">
    <source>
        <dbReference type="Google" id="ProtNLM"/>
    </source>
</evidence>
<feature type="transmembrane region" description="Helical" evidence="2">
    <location>
        <begin position="239"/>
        <end position="258"/>
    </location>
</feature>
<keyword evidence="2" id="KW-0472">Membrane</keyword>
<feature type="compositionally biased region" description="Basic and acidic residues" evidence="1">
    <location>
        <begin position="421"/>
        <end position="430"/>
    </location>
</feature>
<feature type="transmembrane region" description="Helical" evidence="2">
    <location>
        <begin position="215"/>
        <end position="233"/>
    </location>
</feature>
<protein>
    <recommendedName>
        <fullName evidence="5">DoxX family protein</fullName>
    </recommendedName>
</protein>
<feature type="transmembrane region" description="Helical" evidence="2">
    <location>
        <begin position="39"/>
        <end position="60"/>
    </location>
</feature>
<feature type="transmembrane region" description="Helical" evidence="2">
    <location>
        <begin position="102"/>
        <end position="122"/>
    </location>
</feature>
<gene>
    <name evidence="3" type="ORF">ACFS25_05820</name>
</gene>
<comment type="caution">
    <text evidence="3">The sequence shown here is derived from an EMBL/GenBank/DDBJ whole genome shotgun (WGS) entry which is preliminary data.</text>
</comment>
<evidence type="ECO:0000256" key="2">
    <source>
        <dbReference type="SAM" id="Phobius"/>
    </source>
</evidence>
<dbReference type="Proteomes" id="UP001597512">
    <property type="component" value="Unassembled WGS sequence"/>
</dbReference>
<evidence type="ECO:0000313" key="4">
    <source>
        <dbReference type="Proteomes" id="UP001597512"/>
    </source>
</evidence>
<sequence length="548" mass="62736">MSTTQTSLPVYERERIAPKIAPVQAESTTPKPWTTGQKIAFRIAFVFFIIFSIPTNIGWYKNLFSLDWLHLHYRDLYDVARFQPTILGRVTWWPSWMGYGEWVFILLVATAIGLIWTAVSRWRKPEPKNYNLLYYWLRVVVRYRAGIGIIGFGFTKLLPTQLPYPSLGLLNTSFGDLTAQKIYWLYIGIAPWYEVFAGVVEVLAGALLFFRATTFWGSVLLFGALADIVYVNLSYDGGVHGYSSYFVVLAGFLLVYYIRDLYTLLIHQQVTIPVHYYPSLTGWQQATRISLKTATIGVFLVLLFWIQYLNFRYDPYKQPAQKGVRELRGNYNVTEFRLNNKVIPYSPVDSVRWQEATFENWSTLTFKVNRAVPLDLSNGGGSPMRDINRTFELTGVAGGQRVFYYDVDSINHVLYLQDKYRPSDGRREGGETDGTSANKQEKKKSNRNDNPTKAVDNWIPATALANIGPEESKIESIARTTRRNKGIKSEARLEDGKRNRMILNYQTTDGAHVVLTGINENKESIYVVLDRVERDYALSKSTLNAGTY</sequence>
<dbReference type="RefSeq" id="WP_381497506.1">
    <property type="nucleotide sequence ID" value="NZ_JBHUOM010000002.1"/>
</dbReference>
<feature type="transmembrane region" description="Helical" evidence="2">
    <location>
        <begin position="182"/>
        <end position="208"/>
    </location>
</feature>